<dbReference type="InterPro" id="IPR021256">
    <property type="entry name" value="DUF2808"/>
</dbReference>
<keyword evidence="2" id="KW-1185">Reference proteome</keyword>
<dbReference type="OrthoDB" id="423147at2"/>
<evidence type="ECO:0008006" key="3">
    <source>
        <dbReference type="Google" id="ProtNLM"/>
    </source>
</evidence>
<dbReference type="STRING" id="128403.WA1_14565"/>
<reference evidence="1 2" key="1">
    <citation type="journal article" date="2013" name="Genome Biol. Evol.">
        <title>Genomes of Stigonematalean cyanobacteria (subsection V) and the evolution of oxygenic photosynthesis from prokaryotes to plastids.</title>
        <authorList>
            <person name="Dagan T."/>
            <person name="Roettger M."/>
            <person name="Stucken K."/>
            <person name="Landan G."/>
            <person name="Koch R."/>
            <person name="Major P."/>
            <person name="Gould S.B."/>
            <person name="Goremykin V.V."/>
            <person name="Rippka R."/>
            <person name="Tandeau de Marsac N."/>
            <person name="Gugger M."/>
            <person name="Lockhart P.J."/>
            <person name="Allen J.F."/>
            <person name="Brune I."/>
            <person name="Maus I."/>
            <person name="Puhler A."/>
            <person name="Martin W.F."/>
        </authorList>
    </citation>
    <scope>NUCLEOTIDE SEQUENCE [LARGE SCALE GENOMIC DNA]</scope>
    <source>
        <strain evidence="1 2">PCC 7110</strain>
    </source>
</reference>
<proteinExistence type="predicted"/>
<name>A0A139XF27_9CYAN</name>
<dbReference type="RefSeq" id="WP_017742471.1">
    <property type="nucleotide sequence ID" value="NZ_KQ976354.1"/>
</dbReference>
<sequence length="188" mass="20800">MRVPYLLSTAIACAVAIGSYPANLSQAVQLRDGKIYFTQPPRLEEVVTTYKDVNVWGATYYFTVSIPETAGEPLQKITINQRDGVDNIRFDLKDSAAFEGTRSQRGQRVELKDVASDRKTKTVSLTFDPPLSPGKIVTIGLKPRKNPTIAGVYLFGVTAFPPGESAHGQFLGYGRLQFYNSFDSRIPF</sequence>
<evidence type="ECO:0000313" key="2">
    <source>
        <dbReference type="Proteomes" id="UP000076925"/>
    </source>
</evidence>
<organism evidence="1 2">
    <name type="scientific">Scytonema hofmannii PCC 7110</name>
    <dbReference type="NCBI Taxonomy" id="128403"/>
    <lineage>
        <taxon>Bacteria</taxon>
        <taxon>Bacillati</taxon>
        <taxon>Cyanobacteriota</taxon>
        <taxon>Cyanophyceae</taxon>
        <taxon>Nostocales</taxon>
        <taxon>Scytonemataceae</taxon>
        <taxon>Scytonema</taxon>
    </lineage>
</organism>
<dbReference type="EMBL" id="ANNX02000016">
    <property type="protein sequence ID" value="KYC43305.1"/>
    <property type="molecule type" value="Genomic_DNA"/>
</dbReference>
<dbReference type="Proteomes" id="UP000076925">
    <property type="component" value="Unassembled WGS sequence"/>
</dbReference>
<dbReference type="AlphaFoldDB" id="A0A139XF27"/>
<evidence type="ECO:0000313" key="1">
    <source>
        <dbReference type="EMBL" id="KYC43305.1"/>
    </source>
</evidence>
<protein>
    <recommendedName>
        <fullName evidence="3">DUF2808 domain-containing protein</fullName>
    </recommendedName>
</protein>
<dbReference type="Pfam" id="PF10989">
    <property type="entry name" value="DUF2808"/>
    <property type="match status" value="1"/>
</dbReference>
<accession>A0A139XF27</accession>
<gene>
    <name evidence="1" type="ORF">WA1_14565</name>
</gene>
<comment type="caution">
    <text evidence="1">The sequence shown here is derived from an EMBL/GenBank/DDBJ whole genome shotgun (WGS) entry which is preliminary data.</text>
</comment>